<protein>
    <submittedName>
        <fullName evidence="3">SAC3/GANP/Nin1/mts3/eIF-3 p25 family-domain-containing protein</fullName>
    </submittedName>
</protein>
<dbReference type="OrthoDB" id="8775810at2759"/>
<dbReference type="PANTHER" id="PTHR12387">
    <property type="entry name" value="26S PROTEASOME NON-ATPASE REGULATORY SUBUNIT 8"/>
    <property type="match status" value="1"/>
</dbReference>
<dbReference type="InterPro" id="IPR033464">
    <property type="entry name" value="CSN8_PSD8_EIF3K"/>
</dbReference>
<dbReference type="GO" id="GO:0005829">
    <property type="term" value="C:cytosol"/>
    <property type="evidence" value="ECO:0007669"/>
    <property type="project" value="TreeGrafter"/>
</dbReference>
<comment type="caution">
    <text evidence="3">The sequence shown here is derived from an EMBL/GenBank/DDBJ whole genome shotgun (WGS) entry which is preliminary data.</text>
</comment>
<reference evidence="3 4" key="1">
    <citation type="submission" date="2017-03" db="EMBL/GenBank/DDBJ databases">
        <title>Widespread Adenine N6-methylation of Active Genes in Fungi.</title>
        <authorList>
            <consortium name="DOE Joint Genome Institute"/>
            <person name="Mondo S.J."/>
            <person name="Dannebaum R.O."/>
            <person name="Kuo R.C."/>
            <person name="Louie K.B."/>
            <person name="Bewick A.J."/>
            <person name="Labutti K."/>
            <person name="Haridas S."/>
            <person name="Kuo A."/>
            <person name="Salamov A."/>
            <person name="Ahrendt S.R."/>
            <person name="Lau R."/>
            <person name="Bowen B.P."/>
            <person name="Lipzen A."/>
            <person name="Sullivan W."/>
            <person name="Andreopoulos W.B."/>
            <person name="Clum A."/>
            <person name="Lindquist E."/>
            <person name="Daum C."/>
            <person name="Northen T.R."/>
            <person name="Ramamoorthy G."/>
            <person name="Schmitz R.J."/>
            <person name="Gryganskyi A."/>
            <person name="Culley D."/>
            <person name="Magnuson J."/>
            <person name="James T.Y."/>
            <person name="O'Malley M.A."/>
            <person name="Stajich J.E."/>
            <person name="Spatafora J.W."/>
            <person name="Visel A."/>
            <person name="Grigoriev I.V."/>
        </authorList>
    </citation>
    <scope>NUCLEOTIDE SEQUENCE [LARGE SCALE GENOMIC DNA]</scope>
    <source>
        <strain evidence="3 4">NRRL Y-17943</strain>
    </source>
</reference>
<dbReference type="Pfam" id="PF10075">
    <property type="entry name" value="CSN8_PSD8_EIF3K"/>
    <property type="match status" value="1"/>
</dbReference>
<dbReference type="GeneID" id="33556489"/>
<accession>A0A1Y1UQV2</accession>
<dbReference type="GO" id="GO:0043161">
    <property type="term" value="P:proteasome-mediated ubiquitin-dependent protein catabolic process"/>
    <property type="evidence" value="ECO:0007669"/>
    <property type="project" value="TreeGrafter"/>
</dbReference>
<keyword evidence="4" id="KW-1185">Reference proteome</keyword>
<evidence type="ECO:0000313" key="3">
    <source>
        <dbReference type="EMBL" id="ORX39816.1"/>
    </source>
</evidence>
<evidence type="ECO:0000313" key="4">
    <source>
        <dbReference type="Proteomes" id="UP000193218"/>
    </source>
</evidence>
<sequence length="288" mass="31909">MTAALQQELTQLHSLVDGPPSSAPEISQRLAKLKVHFAQSGLLFASPDSDRHELALTRSVLEIGAFHALRSGNIKSYLSYDSLLLPFYDNAQLDASPNRPIILGLRLLYWLSEGDLTAFHTMLETLDPEQLQDVFIKLAVDLERWLMEGSYNKVYRARDRVPRPEFGFLLERLMGQVRSQIAATVETSYTSLPLSNAATLLFYKSGETSQLVEFATQRGWELSHSTSTFTFPLSPKPDIAIAAAKFSDPNASAQTLDILQGKGVKKGTPMTRMVGPSLRLAQQLEAVV</sequence>
<dbReference type="InterPro" id="IPR006746">
    <property type="entry name" value="26S_Psome_Rpn12"/>
</dbReference>
<evidence type="ECO:0000256" key="1">
    <source>
        <dbReference type="ARBA" id="ARBA00022942"/>
    </source>
</evidence>
<name>A0A1Y1UQV2_9TREE</name>
<feature type="domain" description="CSN8/PSMD8/EIF3K" evidence="2">
    <location>
        <begin position="100"/>
        <end position="231"/>
    </location>
</feature>
<dbReference type="InParanoid" id="A0A1Y1UQV2"/>
<dbReference type="PANTHER" id="PTHR12387:SF0">
    <property type="entry name" value="26S PROTEASOME NON-ATPASE REGULATORY SUBUNIT 8"/>
    <property type="match status" value="1"/>
</dbReference>
<organism evidence="3 4">
    <name type="scientific">Kockovaella imperatae</name>
    <dbReference type="NCBI Taxonomy" id="4999"/>
    <lineage>
        <taxon>Eukaryota</taxon>
        <taxon>Fungi</taxon>
        <taxon>Dikarya</taxon>
        <taxon>Basidiomycota</taxon>
        <taxon>Agaricomycotina</taxon>
        <taxon>Tremellomycetes</taxon>
        <taxon>Tremellales</taxon>
        <taxon>Cuniculitremaceae</taxon>
        <taxon>Kockovaella</taxon>
    </lineage>
</organism>
<dbReference type="Proteomes" id="UP000193218">
    <property type="component" value="Unassembled WGS sequence"/>
</dbReference>
<evidence type="ECO:0000259" key="2">
    <source>
        <dbReference type="Pfam" id="PF10075"/>
    </source>
</evidence>
<dbReference type="EMBL" id="NBSH01000002">
    <property type="protein sequence ID" value="ORX39816.1"/>
    <property type="molecule type" value="Genomic_DNA"/>
</dbReference>
<dbReference type="FunCoup" id="A0A1Y1UQV2">
    <property type="interactions" value="566"/>
</dbReference>
<dbReference type="AlphaFoldDB" id="A0A1Y1UQV2"/>
<dbReference type="RefSeq" id="XP_021873601.1">
    <property type="nucleotide sequence ID" value="XM_022014681.1"/>
</dbReference>
<dbReference type="Gene3D" id="1.25.40.990">
    <property type="match status" value="1"/>
</dbReference>
<dbReference type="GO" id="GO:0008541">
    <property type="term" value="C:proteasome regulatory particle, lid subcomplex"/>
    <property type="evidence" value="ECO:0007669"/>
    <property type="project" value="TreeGrafter"/>
</dbReference>
<proteinExistence type="predicted"/>
<keyword evidence="1" id="KW-0647">Proteasome</keyword>
<dbReference type="GO" id="GO:0005634">
    <property type="term" value="C:nucleus"/>
    <property type="evidence" value="ECO:0007669"/>
    <property type="project" value="TreeGrafter"/>
</dbReference>
<gene>
    <name evidence="3" type="ORF">BD324DRAFT_615088</name>
</gene>
<dbReference type="STRING" id="4999.A0A1Y1UQV2"/>